<dbReference type="EMBL" id="MHOH01000009">
    <property type="protein sequence ID" value="OGZ61016.1"/>
    <property type="molecule type" value="Genomic_DNA"/>
</dbReference>
<sequence length="137" mass="16243">MARIVSEHKTLQRGEIYIEEGWELVQDGPQRHSSSLSPIGFLLPDEEYIWLKELRERAIAFGAYAGQSTAEWLFDNQDVISAKWRRFNLVFPATMWRDLTGSLRIPYLAWTGEQWDMMFYWADQKFNSLDRIMHSHD</sequence>
<evidence type="ECO:0000313" key="2">
    <source>
        <dbReference type="Proteomes" id="UP000178835"/>
    </source>
</evidence>
<name>A0A1G2HEV8_9BACT</name>
<proteinExistence type="predicted"/>
<gene>
    <name evidence="1" type="ORF">A2919_00760</name>
</gene>
<reference evidence="1 2" key="1">
    <citation type="journal article" date="2016" name="Nat. Commun.">
        <title>Thousands of microbial genomes shed light on interconnected biogeochemical processes in an aquifer system.</title>
        <authorList>
            <person name="Anantharaman K."/>
            <person name="Brown C.T."/>
            <person name="Hug L.A."/>
            <person name="Sharon I."/>
            <person name="Castelle C.J."/>
            <person name="Probst A.J."/>
            <person name="Thomas B.C."/>
            <person name="Singh A."/>
            <person name="Wilkins M.J."/>
            <person name="Karaoz U."/>
            <person name="Brodie E.L."/>
            <person name="Williams K.H."/>
            <person name="Hubbard S.S."/>
            <person name="Banfield J.F."/>
        </authorList>
    </citation>
    <scope>NUCLEOTIDE SEQUENCE [LARGE SCALE GENOMIC DNA]</scope>
</reference>
<dbReference type="AlphaFoldDB" id="A0A1G2HEV8"/>
<evidence type="ECO:0000313" key="1">
    <source>
        <dbReference type="EMBL" id="OGZ61016.1"/>
    </source>
</evidence>
<accession>A0A1G2HEV8</accession>
<organism evidence="1 2">
    <name type="scientific">Candidatus Spechtbacteria bacterium RIFCSPLOWO2_01_FULL_43_12</name>
    <dbReference type="NCBI Taxonomy" id="1802162"/>
    <lineage>
        <taxon>Bacteria</taxon>
        <taxon>Candidatus Spechtiibacteriota</taxon>
    </lineage>
</organism>
<comment type="caution">
    <text evidence="1">The sequence shown here is derived from an EMBL/GenBank/DDBJ whole genome shotgun (WGS) entry which is preliminary data.</text>
</comment>
<protein>
    <submittedName>
        <fullName evidence="1">Uncharacterized protein</fullName>
    </submittedName>
</protein>
<dbReference type="Proteomes" id="UP000178835">
    <property type="component" value="Unassembled WGS sequence"/>
</dbReference>